<dbReference type="AlphaFoldDB" id="F4L237"/>
<dbReference type="Gene3D" id="3.30.70.100">
    <property type="match status" value="1"/>
</dbReference>
<feature type="domain" description="ABM" evidence="1">
    <location>
        <begin position="2"/>
        <end position="91"/>
    </location>
</feature>
<protein>
    <submittedName>
        <fullName evidence="2">Antibiotic biosynthesis monooxygenase</fullName>
    </submittedName>
</protein>
<dbReference type="eggNOG" id="COG1359">
    <property type="taxonomic scope" value="Bacteria"/>
</dbReference>
<evidence type="ECO:0000313" key="2">
    <source>
        <dbReference type="EMBL" id="AEE51644.1"/>
    </source>
</evidence>
<dbReference type="STRING" id="760192.Halhy_3792"/>
<dbReference type="KEGG" id="hhy:Halhy_3792"/>
<reference evidence="2 3" key="1">
    <citation type="journal article" date="2011" name="Stand. Genomic Sci.">
        <title>Complete genome sequence of Haliscomenobacter hydrossis type strain (O).</title>
        <authorList>
            <consortium name="US DOE Joint Genome Institute (JGI-PGF)"/>
            <person name="Daligault H."/>
            <person name="Lapidus A."/>
            <person name="Zeytun A."/>
            <person name="Nolan M."/>
            <person name="Lucas S."/>
            <person name="Del Rio T.G."/>
            <person name="Tice H."/>
            <person name="Cheng J.F."/>
            <person name="Tapia R."/>
            <person name="Han C."/>
            <person name="Goodwin L."/>
            <person name="Pitluck S."/>
            <person name="Liolios K."/>
            <person name="Pagani I."/>
            <person name="Ivanova N."/>
            <person name="Huntemann M."/>
            <person name="Mavromatis K."/>
            <person name="Mikhailova N."/>
            <person name="Pati A."/>
            <person name="Chen A."/>
            <person name="Palaniappan K."/>
            <person name="Land M."/>
            <person name="Hauser L."/>
            <person name="Brambilla E.M."/>
            <person name="Rohde M."/>
            <person name="Verbarg S."/>
            <person name="Goker M."/>
            <person name="Bristow J."/>
            <person name="Eisen J.A."/>
            <person name="Markowitz V."/>
            <person name="Hugenholtz P."/>
            <person name="Kyrpides N.C."/>
            <person name="Klenk H.P."/>
            <person name="Woyke T."/>
        </authorList>
    </citation>
    <scope>NUCLEOTIDE SEQUENCE [LARGE SCALE GENOMIC DNA]</scope>
    <source>
        <strain evidence="3">ATCC 27775 / DSM 1100 / LMG 10767 / O</strain>
    </source>
</reference>
<evidence type="ECO:0000313" key="3">
    <source>
        <dbReference type="Proteomes" id="UP000008461"/>
    </source>
</evidence>
<evidence type="ECO:0000259" key="1">
    <source>
        <dbReference type="PROSITE" id="PS51725"/>
    </source>
</evidence>
<dbReference type="InterPro" id="IPR007138">
    <property type="entry name" value="ABM_dom"/>
</dbReference>
<proteinExistence type="predicted"/>
<dbReference type="PROSITE" id="PS51725">
    <property type="entry name" value="ABM"/>
    <property type="match status" value="1"/>
</dbReference>
<dbReference type="Proteomes" id="UP000008461">
    <property type="component" value="Chromosome"/>
</dbReference>
<keyword evidence="2" id="KW-0503">Monooxygenase</keyword>
<dbReference type="SUPFAM" id="SSF54909">
    <property type="entry name" value="Dimeric alpha+beta barrel"/>
    <property type="match status" value="1"/>
</dbReference>
<keyword evidence="3" id="KW-1185">Reference proteome</keyword>
<dbReference type="GO" id="GO:0004497">
    <property type="term" value="F:monooxygenase activity"/>
    <property type="evidence" value="ECO:0007669"/>
    <property type="project" value="UniProtKB-KW"/>
</dbReference>
<dbReference type="OrthoDB" id="1120859at2"/>
<dbReference type="HOGENOM" id="CLU_2342328_0_0_10"/>
<sequence length="97" mass="11494">MLKRMVKMTFQKDHIEDFLAIFEASKNLIRQFPGCRHLELLHLEGQPEVMFTFSIWEGQEALEAYRQSELFQRTWSKTKVLFAGKPEAWSMEEVAEV</sequence>
<gene>
    <name evidence="2" type="ordered locus">Halhy_3792</name>
</gene>
<dbReference type="EMBL" id="CP002691">
    <property type="protein sequence ID" value="AEE51644.1"/>
    <property type="molecule type" value="Genomic_DNA"/>
</dbReference>
<reference key="2">
    <citation type="submission" date="2011-04" db="EMBL/GenBank/DDBJ databases">
        <title>Complete sequence of chromosome of Haliscomenobacter hydrossis DSM 1100.</title>
        <authorList>
            <consortium name="US DOE Joint Genome Institute (JGI-PGF)"/>
            <person name="Lucas S."/>
            <person name="Han J."/>
            <person name="Lapidus A."/>
            <person name="Bruce D."/>
            <person name="Goodwin L."/>
            <person name="Pitluck S."/>
            <person name="Peters L."/>
            <person name="Kyrpides N."/>
            <person name="Mavromatis K."/>
            <person name="Ivanova N."/>
            <person name="Ovchinnikova G."/>
            <person name="Pagani I."/>
            <person name="Daligault H."/>
            <person name="Detter J.C."/>
            <person name="Han C."/>
            <person name="Land M."/>
            <person name="Hauser L."/>
            <person name="Markowitz V."/>
            <person name="Cheng J.-F."/>
            <person name="Hugenholtz P."/>
            <person name="Woyke T."/>
            <person name="Wu D."/>
            <person name="Verbarg S."/>
            <person name="Frueling A."/>
            <person name="Brambilla E."/>
            <person name="Klenk H.-P."/>
            <person name="Eisen J.A."/>
        </authorList>
    </citation>
    <scope>NUCLEOTIDE SEQUENCE</scope>
    <source>
        <strain>DSM 1100</strain>
    </source>
</reference>
<accession>F4L237</accession>
<dbReference type="Pfam" id="PF03992">
    <property type="entry name" value="ABM"/>
    <property type="match status" value="1"/>
</dbReference>
<organism evidence="2 3">
    <name type="scientific">Haliscomenobacter hydrossis (strain ATCC 27775 / DSM 1100 / LMG 10767 / O)</name>
    <dbReference type="NCBI Taxonomy" id="760192"/>
    <lineage>
        <taxon>Bacteria</taxon>
        <taxon>Pseudomonadati</taxon>
        <taxon>Bacteroidota</taxon>
        <taxon>Saprospiria</taxon>
        <taxon>Saprospirales</taxon>
        <taxon>Haliscomenobacteraceae</taxon>
        <taxon>Haliscomenobacter</taxon>
    </lineage>
</organism>
<keyword evidence="2" id="KW-0560">Oxidoreductase</keyword>
<dbReference type="RefSeq" id="WP_013766183.1">
    <property type="nucleotide sequence ID" value="NC_015510.1"/>
</dbReference>
<name>F4L237_HALH1</name>
<dbReference type="InterPro" id="IPR011008">
    <property type="entry name" value="Dimeric_a/b-barrel"/>
</dbReference>